<dbReference type="RefSeq" id="WP_166225639.1">
    <property type="nucleotide sequence ID" value="NZ_CP049989.1"/>
</dbReference>
<dbReference type="InterPro" id="IPR027417">
    <property type="entry name" value="P-loop_NTPase"/>
</dbReference>
<evidence type="ECO:0000313" key="4">
    <source>
        <dbReference type="EMBL" id="QIM51614.1"/>
    </source>
</evidence>
<proteinExistence type="predicted"/>
<gene>
    <name evidence="4" type="ORF">G9Q37_05410</name>
</gene>
<dbReference type="Gene3D" id="3.40.50.300">
    <property type="entry name" value="P-loop containing nucleotide triphosphate hydrolases"/>
    <property type="match status" value="1"/>
</dbReference>
<dbReference type="AlphaFoldDB" id="A0A6G8IEI4"/>
<feature type="domain" description="Terminase large subunit gp17-like C-terminal" evidence="3">
    <location>
        <begin position="270"/>
        <end position="418"/>
    </location>
</feature>
<dbReference type="Pfam" id="PF17289">
    <property type="entry name" value="Terminase_6C"/>
    <property type="match status" value="1"/>
</dbReference>
<reference evidence="4 5" key="1">
    <citation type="submission" date="2020-03" db="EMBL/GenBank/DDBJ databases">
        <title>Hydrogenophaga sp. nov. isolated from cyanobacterial mat.</title>
        <authorList>
            <person name="Thorat V."/>
            <person name="Kirdat K."/>
            <person name="Tiwarekar B."/>
            <person name="Costa E.D."/>
            <person name="Yadav A."/>
        </authorList>
    </citation>
    <scope>NUCLEOTIDE SEQUENCE [LARGE SCALE GENOMIC DNA]</scope>
    <source>
        <strain evidence="4 5">BA0156</strain>
    </source>
</reference>
<dbReference type="EMBL" id="CP049989">
    <property type="protein sequence ID" value="QIM51614.1"/>
    <property type="molecule type" value="Genomic_DNA"/>
</dbReference>
<dbReference type="KEGG" id="hcz:G9Q37_05410"/>
<dbReference type="Proteomes" id="UP000503162">
    <property type="component" value="Chromosome"/>
</dbReference>
<feature type="region of interest" description="Disordered" evidence="2">
    <location>
        <begin position="431"/>
        <end position="451"/>
    </location>
</feature>
<evidence type="ECO:0000256" key="1">
    <source>
        <dbReference type="ARBA" id="ARBA00022612"/>
    </source>
</evidence>
<keyword evidence="1" id="KW-1188">Viral release from host cell</keyword>
<dbReference type="Pfam" id="PF03237">
    <property type="entry name" value="Terminase_6N"/>
    <property type="match status" value="1"/>
</dbReference>
<evidence type="ECO:0000313" key="5">
    <source>
        <dbReference type="Proteomes" id="UP000503162"/>
    </source>
</evidence>
<name>A0A6G8IEI4_9BURK</name>
<feature type="compositionally biased region" description="Basic and acidic residues" evidence="2">
    <location>
        <begin position="431"/>
        <end position="443"/>
    </location>
</feature>
<dbReference type="InterPro" id="IPR035421">
    <property type="entry name" value="Terminase_6C"/>
</dbReference>
<sequence length="451" mass="50232">MSGFKLTAKQEEAQDACASDSTHVMLFGGSRSGKTFLLVRNLVMRALKAPGSRHAIFRFRYNHLKASVVLDTFPKVMRVAFPGVQYTMHSQDGYAELAGGSQVWFAGLDDKDRTEKILGMEFATLYFNECSQIPYGSVTTALTRLAQLAEQQVQGKQSRPLKLRAFYDCNPPNKSHWTYRLFVEKVDPETRESVRKPLDYASFQINPKDNVANLSPEYLATLEGLPARMRARFLEGRFADANPNALFPEEFTDKWRVEDGVVPDFVRVVVGVDPSGSDDVDNADNDEIGIVVGALGTDGNAYLLEDCTIKAGPGTWGKVATNAYERHEADCVVGETNFGGAMVEQTIKVARPGTNFKKVTASRGKVQRAEPFSALYEQGKVRHVGRFVKLEDELAGFSTHGFTGSHSPNRADAWIWVLAELFPRLTKTDKREKKDPNVHRHYSDTNSWMGA</sequence>
<protein>
    <submittedName>
        <fullName evidence="4">DNA-packaging protein</fullName>
    </submittedName>
</protein>
<evidence type="ECO:0000259" key="3">
    <source>
        <dbReference type="Pfam" id="PF17289"/>
    </source>
</evidence>
<keyword evidence="5" id="KW-1185">Reference proteome</keyword>
<accession>A0A6G8IEI4</accession>
<evidence type="ECO:0000256" key="2">
    <source>
        <dbReference type="SAM" id="MobiDB-lite"/>
    </source>
</evidence>
<organism evidence="4 5">
    <name type="scientific">Hydrogenophaga crocea</name>
    <dbReference type="NCBI Taxonomy" id="2716225"/>
    <lineage>
        <taxon>Bacteria</taxon>
        <taxon>Pseudomonadati</taxon>
        <taxon>Pseudomonadota</taxon>
        <taxon>Betaproteobacteria</taxon>
        <taxon>Burkholderiales</taxon>
        <taxon>Comamonadaceae</taxon>
        <taxon>Hydrogenophaga</taxon>
    </lineage>
</organism>